<dbReference type="InterPro" id="IPR013088">
    <property type="entry name" value="Znf_NHR/GATA"/>
</dbReference>
<dbReference type="SUPFAM" id="SSF57716">
    <property type="entry name" value="Glucocorticoid receptor-like (DNA-binding domain)"/>
    <property type="match status" value="1"/>
</dbReference>
<sequence>MVIRYCHSCLLPKVAEWPHGPDGPHTLCEVCGSYYAKLVIKRELLRRSDLSAKVPPALDIGLLHMFARLRAQTSPLAYSMPCLLTLPLNHVLALTYISVGHHSATTKNRKLVTYGPELPPISPDDGWEICDYPEDIIPLSRDSGSIVISMGVSTVLVPFSDAFAGVRSYACAFWS</sequence>
<reference evidence="1 2" key="1">
    <citation type="submission" date="2013-12" db="EMBL/GenBank/DDBJ databases">
        <authorList>
            <person name="Cubeta M."/>
            <person name="Pakala S."/>
            <person name="Fedorova N."/>
            <person name="Thomas E."/>
            <person name="Dean R."/>
            <person name="Jabaji S."/>
            <person name="Neate S."/>
            <person name="Toda T."/>
            <person name="Tavantzis S."/>
            <person name="Vilgalys R."/>
            <person name="Bharathan N."/>
            <person name="Pakala S."/>
            <person name="Losada L.S."/>
            <person name="Zafar N."/>
            <person name="Nierman W."/>
        </authorList>
    </citation>
    <scope>NUCLEOTIDE SEQUENCE [LARGE SCALE GENOMIC DNA]</scope>
    <source>
        <strain evidence="1 2">123E</strain>
    </source>
</reference>
<organism evidence="1 2">
    <name type="scientific">Rhizoctonia solani 123E</name>
    <dbReference type="NCBI Taxonomy" id="1423351"/>
    <lineage>
        <taxon>Eukaryota</taxon>
        <taxon>Fungi</taxon>
        <taxon>Dikarya</taxon>
        <taxon>Basidiomycota</taxon>
        <taxon>Agaricomycotina</taxon>
        <taxon>Agaricomycetes</taxon>
        <taxon>Cantharellales</taxon>
        <taxon>Ceratobasidiaceae</taxon>
        <taxon>Rhizoctonia</taxon>
    </lineage>
</organism>
<dbReference type="Proteomes" id="UP000027456">
    <property type="component" value="Unassembled WGS sequence"/>
</dbReference>
<keyword evidence="2" id="KW-1185">Reference proteome</keyword>
<dbReference type="EMBL" id="AZST01002099">
    <property type="protein sequence ID" value="KEP45205.1"/>
    <property type="molecule type" value="Genomic_DNA"/>
</dbReference>
<gene>
    <name evidence="1" type="ORF">V565_302880</name>
</gene>
<comment type="caution">
    <text evidence="1">The sequence shown here is derived from an EMBL/GenBank/DDBJ whole genome shotgun (WGS) entry which is preliminary data.</text>
</comment>
<accession>A0A074RIJ5</accession>
<dbReference type="Gene3D" id="3.30.50.10">
    <property type="entry name" value="Erythroid Transcription Factor GATA-1, subunit A"/>
    <property type="match status" value="1"/>
</dbReference>
<dbReference type="OrthoDB" id="515401at2759"/>
<evidence type="ECO:0000313" key="2">
    <source>
        <dbReference type="Proteomes" id="UP000027456"/>
    </source>
</evidence>
<proteinExistence type="predicted"/>
<protein>
    <submittedName>
        <fullName evidence="1">GATA zinc finger protein</fullName>
    </submittedName>
</protein>
<dbReference type="HOGENOM" id="CLU_1533425_0_0_1"/>
<name>A0A074RIJ5_9AGAM</name>
<dbReference type="GO" id="GO:0008270">
    <property type="term" value="F:zinc ion binding"/>
    <property type="evidence" value="ECO:0007669"/>
    <property type="project" value="InterPro"/>
</dbReference>
<evidence type="ECO:0000313" key="1">
    <source>
        <dbReference type="EMBL" id="KEP45205.1"/>
    </source>
</evidence>
<dbReference type="AlphaFoldDB" id="A0A074RIJ5"/>
<dbReference type="GO" id="GO:0006355">
    <property type="term" value="P:regulation of DNA-templated transcription"/>
    <property type="evidence" value="ECO:0007669"/>
    <property type="project" value="InterPro"/>
</dbReference>